<feature type="compositionally biased region" description="Basic and acidic residues" evidence="1">
    <location>
        <begin position="184"/>
        <end position="198"/>
    </location>
</feature>
<accession>A0ABV2ZSA5</accession>
<evidence type="ECO:0000256" key="1">
    <source>
        <dbReference type="SAM" id="MobiDB-lite"/>
    </source>
</evidence>
<protein>
    <submittedName>
        <fullName evidence="3">Tn3 family transposase</fullName>
    </submittedName>
</protein>
<feature type="region of interest" description="Disordered" evidence="1">
    <location>
        <begin position="178"/>
        <end position="210"/>
    </location>
</feature>
<evidence type="ECO:0000313" key="4">
    <source>
        <dbReference type="Proteomes" id="UP001550739"/>
    </source>
</evidence>
<dbReference type="InterPro" id="IPR002513">
    <property type="entry name" value="Tn3_Tnp_DDE_dom"/>
</dbReference>
<name>A0ABV2ZSA5_9ACTN</name>
<dbReference type="RefSeq" id="WP_361707268.1">
    <property type="nucleotide sequence ID" value="NZ_JBEZVE010000021.1"/>
</dbReference>
<proteinExistence type="predicted"/>
<comment type="caution">
    <text evidence="3">The sequence shown here is derived from an EMBL/GenBank/DDBJ whole genome shotgun (WGS) entry which is preliminary data.</text>
</comment>
<evidence type="ECO:0000259" key="2">
    <source>
        <dbReference type="Pfam" id="PF01526"/>
    </source>
</evidence>
<evidence type="ECO:0000313" key="3">
    <source>
        <dbReference type="EMBL" id="MEU3785457.1"/>
    </source>
</evidence>
<keyword evidence="4" id="KW-1185">Reference proteome</keyword>
<reference evidence="3 4" key="1">
    <citation type="submission" date="2024-06" db="EMBL/GenBank/DDBJ databases">
        <title>The Natural Products Discovery Center: Release of the First 8490 Sequenced Strains for Exploring Actinobacteria Biosynthetic Diversity.</title>
        <authorList>
            <person name="Kalkreuter E."/>
            <person name="Kautsar S.A."/>
            <person name="Yang D."/>
            <person name="Bader C.D."/>
            <person name="Teijaro C.N."/>
            <person name="Fluegel L."/>
            <person name="Davis C.M."/>
            <person name="Simpson J.R."/>
            <person name="Lauterbach L."/>
            <person name="Steele A.D."/>
            <person name="Gui C."/>
            <person name="Meng S."/>
            <person name="Li G."/>
            <person name="Viehrig K."/>
            <person name="Ye F."/>
            <person name="Su P."/>
            <person name="Kiefer A.F."/>
            <person name="Nichols A."/>
            <person name="Cepeda A.J."/>
            <person name="Yan W."/>
            <person name="Fan B."/>
            <person name="Jiang Y."/>
            <person name="Adhikari A."/>
            <person name="Zheng C.-J."/>
            <person name="Schuster L."/>
            <person name="Cowan T.M."/>
            <person name="Smanski M.J."/>
            <person name="Chevrette M.G."/>
            <person name="De Carvalho L.P.S."/>
            <person name="Shen B."/>
        </authorList>
    </citation>
    <scope>NUCLEOTIDE SEQUENCE [LARGE SCALE GENOMIC DNA]</scope>
    <source>
        <strain evidence="3 4">NPDC033843</strain>
    </source>
</reference>
<sequence>MGTHRPAIRPDDQICHRDATAIRTRTASTEAILRRFTRNASHPTYAAMLEVGRAQKTIFVARYLRLRDLQREIEEGLNVMESSNGANSVIAYGKGGEIASNRRDEQEMFVLCLRILQSALVFVNTLMLQDILGEPAWADLLTPADRRGLTPLFWSHVRPYGEVNLNMAARLNLASTTTVPGPRAVEETDDRKPAEDRMGMWPHPEGVQTS</sequence>
<organism evidence="3 4">
    <name type="scientific">Streptomyces sp. 900129855</name>
    <dbReference type="NCBI Taxonomy" id="3155129"/>
    <lineage>
        <taxon>Bacteria</taxon>
        <taxon>Bacillati</taxon>
        <taxon>Actinomycetota</taxon>
        <taxon>Actinomycetes</taxon>
        <taxon>Kitasatosporales</taxon>
        <taxon>Streptomycetaceae</taxon>
        <taxon>Streptomyces</taxon>
    </lineage>
</organism>
<dbReference type="Proteomes" id="UP001550739">
    <property type="component" value="Unassembled WGS sequence"/>
</dbReference>
<gene>
    <name evidence="3" type="ORF">AB0E89_33800</name>
</gene>
<dbReference type="Pfam" id="PF01526">
    <property type="entry name" value="DDE_Tnp_Tn3"/>
    <property type="match status" value="1"/>
</dbReference>
<dbReference type="EMBL" id="JBEZVE010000021">
    <property type="protein sequence ID" value="MEU3785457.1"/>
    <property type="molecule type" value="Genomic_DNA"/>
</dbReference>
<feature type="domain" description="Tn3 transposase DDE" evidence="2">
    <location>
        <begin position="17"/>
        <end position="162"/>
    </location>
</feature>